<organism evidence="2 3">
    <name type="scientific">Thiobacillus sedimenti</name>
    <dbReference type="NCBI Taxonomy" id="3110231"/>
    <lineage>
        <taxon>Bacteria</taxon>
        <taxon>Pseudomonadati</taxon>
        <taxon>Pseudomonadota</taxon>
        <taxon>Betaproteobacteria</taxon>
        <taxon>Nitrosomonadales</taxon>
        <taxon>Thiobacillaceae</taxon>
        <taxon>Thiobacillus</taxon>
    </lineage>
</organism>
<dbReference type="EMBL" id="CP141769">
    <property type="protein sequence ID" value="WRS39768.1"/>
    <property type="molecule type" value="Genomic_DNA"/>
</dbReference>
<evidence type="ECO:0000313" key="3">
    <source>
        <dbReference type="Proteomes" id="UP001334732"/>
    </source>
</evidence>
<keyword evidence="3" id="KW-1185">Reference proteome</keyword>
<gene>
    <name evidence="2" type="ORF">VA613_02550</name>
</gene>
<proteinExistence type="predicted"/>
<dbReference type="Pfam" id="PF18480">
    <property type="entry name" value="DUF5615"/>
    <property type="match status" value="1"/>
</dbReference>
<evidence type="ECO:0000313" key="2">
    <source>
        <dbReference type="EMBL" id="WRS39768.1"/>
    </source>
</evidence>
<dbReference type="Proteomes" id="UP001334732">
    <property type="component" value="Chromosome"/>
</dbReference>
<accession>A0ABZ1CP94</accession>
<reference evidence="2 3" key="1">
    <citation type="submission" date="2023-12" db="EMBL/GenBank/DDBJ databases">
        <title>Thiobacillus sedimentum sp. nov., a chemolithoautotrophic sulfur-oxidizing bacterium isolated from freshwater sediment.</title>
        <authorList>
            <person name="Luo J."/>
            <person name="Dai C."/>
        </authorList>
    </citation>
    <scope>NUCLEOTIDE SEQUENCE [LARGE SCALE GENOMIC DNA]</scope>
    <source>
        <strain evidence="2 3">SCUT-2</strain>
    </source>
</reference>
<dbReference type="RefSeq" id="WP_324780298.1">
    <property type="nucleotide sequence ID" value="NZ_CP141769.1"/>
</dbReference>
<evidence type="ECO:0000259" key="1">
    <source>
        <dbReference type="Pfam" id="PF18480"/>
    </source>
</evidence>
<feature type="domain" description="DUF5615" evidence="1">
    <location>
        <begin position="3"/>
        <end position="105"/>
    </location>
</feature>
<protein>
    <submittedName>
        <fullName evidence="2">DUF5615 family PIN-like protein</fullName>
    </submittedName>
</protein>
<dbReference type="InterPro" id="IPR041049">
    <property type="entry name" value="DUF5615"/>
</dbReference>
<name>A0ABZ1CP94_9PROT</name>
<sequence length="111" mass="12027">MHRFLVDAQLPPALARKIAAMGHEASHVLDVGLLECSDSRIWDYALENGAIIITKDEDFAIRASVSKAPPMIVWVRIGNCPNARLLAWFAAELPSVIAALDSGTYLVEIAG</sequence>